<comment type="subunit">
    <text evidence="5">Homodimer.</text>
</comment>
<dbReference type="PIRSF" id="PIRSF004750">
    <property type="entry name" value="Nitrile_oxidored_YqcD_prd"/>
    <property type="match status" value="1"/>
</dbReference>
<keyword evidence="2 5" id="KW-0671">Queuosine biosynthesis</keyword>
<organism evidence="7 8">
    <name type="scientific">Allopseudospirillum japonicum</name>
    <dbReference type="NCBI Taxonomy" id="64971"/>
    <lineage>
        <taxon>Bacteria</taxon>
        <taxon>Pseudomonadati</taxon>
        <taxon>Pseudomonadota</taxon>
        <taxon>Gammaproteobacteria</taxon>
        <taxon>Oceanospirillales</taxon>
        <taxon>Oceanospirillaceae</taxon>
        <taxon>Allopseudospirillum</taxon>
    </lineage>
</organism>
<evidence type="ECO:0000313" key="8">
    <source>
        <dbReference type="Proteomes" id="UP000242999"/>
    </source>
</evidence>
<evidence type="ECO:0000256" key="2">
    <source>
        <dbReference type="ARBA" id="ARBA00022785"/>
    </source>
</evidence>
<sequence>MHPAEASNLGKASPYPKKYDSKWLYPIARHLQRQHLQTEGVPCYGEDMWTAYEVSWLDMKAKPQIALASIRLPLQSQNLIESKSLKLYLNSFNQSQWPSLEAVQAQISQDLTQVAGMQVQVDLWTWQQAEMYLQPKPIQGMCLDDLELQDEIASAPVDQPDLLADVEKGKKLVKPEYYYSHLLKSNCPVTGQPDWATLWIEYQGAPLNLSALLAYILSFRQHQDFHEHCVERIYYTLWHVCQPEKLSVYARYTRRGGLDINPWRTSDAKAAHAPLIRTIRQ</sequence>
<dbReference type="PANTHER" id="PTHR34354">
    <property type="entry name" value="NADPH-DEPENDENT 7-CYANO-7-DEAZAGUANINE REDUCTASE"/>
    <property type="match status" value="1"/>
</dbReference>
<dbReference type="RefSeq" id="WP_093310279.1">
    <property type="nucleotide sequence ID" value="NZ_FNYH01000008.1"/>
</dbReference>
<feature type="domain" description="NADPH-dependent 7-cyano-7-deazaguanine reductase N-terminal" evidence="6">
    <location>
        <begin position="15"/>
        <end position="123"/>
    </location>
</feature>
<evidence type="ECO:0000259" key="6">
    <source>
        <dbReference type="Pfam" id="PF14819"/>
    </source>
</evidence>
<feature type="binding site" evidence="5">
    <location>
        <begin position="255"/>
        <end position="256"/>
    </location>
    <ligand>
        <name>NADPH</name>
        <dbReference type="ChEBI" id="CHEBI:57783"/>
    </ligand>
</feature>
<comment type="similarity">
    <text evidence="5">Belongs to the GTP cyclohydrolase I family. QueF type 2 subfamily.</text>
</comment>
<dbReference type="InterPro" id="IPR029500">
    <property type="entry name" value="QueF"/>
</dbReference>
<keyword evidence="1 5" id="KW-0963">Cytoplasm</keyword>
<evidence type="ECO:0000256" key="3">
    <source>
        <dbReference type="ARBA" id="ARBA00022857"/>
    </source>
</evidence>
<dbReference type="Pfam" id="PF14819">
    <property type="entry name" value="QueF_N"/>
    <property type="match status" value="1"/>
</dbReference>
<feature type="binding site" evidence="5">
    <location>
        <begin position="82"/>
        <end position="83"/>
    </location>
    <ligand>
        <name>NADPH</name>
        <dbReference type="ChEBI" id="CHEBI:57783"/>
    </ligand>
</feature>
<feature type="active site" description="Thioimide intermediate" evidence="5">
    <location>
        <position position="187"/>
    </location>
</feature>
<dbReference type="EC" id="1.7.1.13" evidence="5"/>
<comment type="subcellular location">
    <subcellularLocation>
        <location evidence="5">Cytoplasm</location>
    </subcellularLocation>
</comment>
<dbReference type="InterPro" id="IPR016428">
    <property type="entry name" value="QueF_type2"/>
</dbReference>
<dbReference type="SUPFAM" id="SSF55620">
    <property type="entry name" value="Tetrahydrobiopterin biosynthesis enzymes-like"/>
    <property type="match status" value="1"/>
</dbReference>
<evidence type="ECO:0000256" key="5">
    <source>
        <dbReference type="HAMAP-Rule" id="MF_00817"/>
    </source>
</evidence>
<protein>
    <recommendedName>
        <fullName evidence="5">NADPH-dependent 7-cyano-7-deazaguanine reductase</fullName>
        <ecNumber evidence="5">1.7.1.13</ecNumber>
    </recommendedName>
    <alternativeName>
        <fullName evidence="5">7-cyano-7-carbaguanine reductase</fullName>
    </alternativeName>
    <alternativeName>
        <fullName evidence="5">NADPH-dependent nitrile oxidoreductase</fullName>
    </alternativeName>
    <alternativeName>
        <fullName evidence="5">PreQ(0) reductase</fullName>
    </alternativeName>
</protein>
<dbReference type="Pfam" id="PF14489">
    <property type="entry name" value="QueF"/>
    <property type="match status" value="1"/>
</dbReference>
<evidence type="ECO:0000256" key="4">
    <source>
        <dbReference type="ARBA" id="ARBA00023002"/>
    </source>
</evidence>
<evidence type="ECO:0000256" key="1">
    <source>
        <dbReference type="ARBA" id="ARBA00022490"/>
    </source>
</evidence>
<accession>A0A1H6SVW5</accession>
<dbReference type="GO" id="GO:0008616">
    <property type="term" value="P:tRNA queuosine(34) biosynthetic process"/>
    <property type="evidence" value="ECO:0007669"/>
    <property type="project" value="UniProtKB-UniRule"/>
</dbReference>
<dbReference type="GO" id="GO:0033739">
    <property type="term" value="F:preQ1 synthase activity"/>
    <property type="evidence" value="ECO:0007669"/>
    <property type="project" value="UniProtKB-UniRule"/>
</dbReference>
<dbReference type="NCBIfam" id="TIGR03138">
    <property type="entry name" value="QueF"/>
    <property type="match status" value="1"/>
</dbReference>
<feature type="binding site" evidence="5">
    <location>
        <begin position="226"/>
        <end position="227"/>
    </location>
    <ligand>
        <name>substrate</name>
    </ligand>
</feature>
<dbReference type="GO" id="GO:0005737">
    <property type="term" value="C:cytoplasm"/>
    <property type="evidence" value="ECO:0007669"/>
    <property type="project" value="UniProtKB-SubCell"/>
</dbReference>
<proteinExistence type="inferred from homology"/>
<dbReference type="EMBL" id="FNYH01000008">
    <property type="protein sequence ID" value="SEI72098.1"/>
    <property type="molecule type" value="Genomic_DNA"/>
</dbReference>
<evidence type="ECO:0000313" key="7">
    <source>
        <dbReference type="EMBL" id="SEI72098.1"/>
    </source>
</evidence>
<dbReference type="Gene3D" id="3.30.1130.10">
    <property type="match status" value="2"/>
</dbReference>
<name>A0A1H6SVW5_9GAMM</name>
<feature type="binding site" evidence="5">
    <location>
        <begin position="80"/>
        <end position="82"/>
    </location>
    <ligand>
        <name>substrate</name>
    </ligand>
</feature>
<dbReference type="HAMAP" id="MF_00817">
    <property type="entry name" value="QueF_type2"/>
    <property type="match status" value="1"/>
</dbReference>
<keyword evidence="4 5" id="KW-0560">Oxidoreductase</keyword>
<comment type="catalytic activity">
    <reaction evidence="5">
        <text>7-aminomethyl-7-carbaguanine + 2 NADP(+) = 7-cyano-7-carbaguanine + 2 NADPH + 3 H(+)</text>
        <dbReference type="Rhea" id="RHEA:13409"/>
        <dbReference type="ChEBI" id="CHEBI:15378"/>
        <dbReference type="ChEBI" id="CHEBI:45075"/>
        <dbReference type="ChEBI" id="CHEBI:57783"/>
        <dbReference type="ChEBI" id="CHEBI:58349"/>
        <dbReference type="ChEBI" id="CHEBI:58703"/>
        <dbReference type="EC" id="1.7.1.13"/>
    </reaction>
</comment>
<dbReference type="Proteomes" id="UP000242999">
    <property type="component" value="Unassembled WGS sequence"/>
</dbReference>
<reference evidence="8" key="1">
    <citation type="submission" date="2016-10" db="EMBL/GenBank/DDBJ databases">
        <authorList>
            <person name="Varghese N."/>
            <person name="Submissions S."/>
        </authorList>
    </citation>
    <scope>NUCLEOTIDE SEQUENCE [LARGE SCALE GENOMIC DNA]</scope>
    <source>
        <strain evidence="8">DSM 7165</strain>
    </source>
</reference>
<comment type="function">
    <text evidence="5">Catalyzes the NADPH-dependent reduction of 7-cyano-7-deazaguanine (preQ0) to 7-aminomethyl-7-deazaguanine (preQ1).</text>
</comment>
<dbReference type="OrthoDB" id="9789995at2"/>
<keyword evidence="3 5" id="KW-0521">NADP</keyword>
<dbReference type="InterPro" id="IPR029139">
    <property type="entry name" value="QueF_N"/>
</dbReference>
<dbReference type="UniPathway" id="UPA00392"/>
<gene>
    <name evidence="5" type="primary">queF</name>
    <name evidence="7" type="ORF">SAMN05421831_108101</name>
</gene>
<dbReference type="PANTHER" id="PTHR34354:SF1">
    <property type="entry name" value="NADPH-DEPENDENT 7-CYANO-7-DEAZAGUANINE REDUCTASE"/>
    <property type="match status" value="1"/>
</dbReference>
<dbReference type="STRING" id="64971.SAMN05421831_108101"/>
<dbReference type="InterPro" id="IPR043133">
    <property type="entry name" value="GTP-CH-I_C/QueF"/>
</dbReference>
<dbReference type="AlphaFoldDB" id="A0A1H6SVW5"/>
<dbReference type="InterPro" id="IPR050084">
    <property type="entry name" value="NADPH_dep_7-cyano-7-deazaG_red"/>
</dbReference>
<feature type="active site" description="Proton donor" evidence="5">
    <location>
        <position position="194"/>
    </location>
</feature>
<keyword evidence="8" id="KW-1185">Reference proteome</keyword>
<comment type="pathway">
    <text evidence="5">tRNA modification; tRNA-queuosine biosynthesis.</text>
</comment>